<keyword evidence="3" id="KW-1185">Reference proteome</keyword>
<dbReference type="AlphaFoldDB" id="S9QX86"/>
<evidence type="ECO:0000256" key="1">
    <source>
        <dbReference type="SAM" id="MobiDB-lite"/>
    </source>
</evidence>
<evidence type="ECO:0000313" key="2">
    <source>
        <dbReference type="EMBL" id="EPX61283.1"/>
    </source>
</evidence>
<protein>
    <submittedName>
        <fullName evidence="2">Uncharacterized protein</fullName>
    </submittedName>
</protein>
<sequence length="38" mass="4132">MGGQCGLLVSGRGVPASSAPRKGRLRSLRWRVRVPDVR</sequence>
<name>S9QX86_CYSF2</name>
<comment type="caution">
    <text evidence="2">The sequence shown here is derived from an EMBL/GenBank/DDBJ whole genome shotgun (WGS) entry which is preliminary data.</text>
</comment>
<accession>S9QX86</accession>
<evidence type="ECO:0000313" key="3">
    <source>
        <dbReference type="Proteomes" id="UP000011682"/>
    </source>
</evidence>
<dbReference type="Proteomes" id="UP000011682">
    <property type="component" value="Unassembled WGS sequence"/>
</dbReference>
<feature type="region of interest" description="Disordered" evidence="1">
    <location>
        <begin position="1"/>
        <end position="22"/>
    </location>
</feature>
<reference evidence="2" key="1">
    <citation type="submission" date="2013-05" db="EMBL/GenBank/DDBJ databases">
        <title>Genome assembly of Cystobacter fuscus DSM 2262.</title>
        <authorList>
            <person name="Sharma G."/>
            <person name="Khatri I."/>
            <person name="Kaur C."/>
            <person name="Mayilraj S."/>
            <person name="Subramanian S."/>
        </authorList>
    </citation>
    <scope>NUCLEOTIDE SEQUENCE [LARGE SCALE GENOMIC DNA]</scope>
    <source>
        <strain evidence="2">DSM 2262</strain>
    </source>
</reference>
<organism evidence="2 3">
    <name type="scientific">Cystobacter fuscus (strain ATCC 25194 / DSM 2262 / NBRC 100088 / M29)</name>
    <dbReference type="NCBI Taxonomy" id="1242864"/>
    <lineage>
        <taxon>Bacteria</taxon>
        <taxon>Pseudomonadati</taxon>
        <taxon>Myxococcota</taxon>
        <taxon>Myxococcia</taxon>
        <taxon>Myxococcales</taxon>
        <taxon>Cystobacterineae</taxon>
        <taxon>Archangiaceae</taxon>
        <taxon>Cystobacter</taxon>
    </lineage>
</organism>
<dbReference type="EMBL" id="ANAH02000010">
    <property type="protein sequence ID" value="EPX61283.1"/>
    <property type="molecule type" value="Genomic_DNA"/>
</dbReference>
<proteinExistence type="predicted"/>
<gene>
    <name evidence="2" type="ORF">D187_001066</name>
</gene>